<evidence type="ECO:0000256" key="1">
    <source>
        <dbReference type="PROSITE-ProRule" id="PRU00169"/>
    </source>
</evidence>
<proteinExistence type="predicted"/>
<reference evidence="3" key="1">
    <citation type="submission" date="2024-03" db="EMBL/GenBank/DDBJ databases">
        <title>WGS assembly of Saponaria officinalis var. Norfolk2.</title>
        <authorList>
            <person name="Jenkins J."/>
            <person name="Shu S."/>
            <person name="Grimwood J."/>
            <person name="Barry K."/>
            <person name="Goodstein D."/>
            <person name="Schmutz J."/>
            <person name="Leebens-Mack J."/>
            <person name="Osbourn A."/>
        </authorList>
    </citation>
    <scope>NUCLEOTIDE SEQUENCE [LARGE SCALE GENOMIC DNA]</scope>
    <source>
        <strain evidence="3">JIC</strain>
    </source>
</reference>
<gene>
    <name evidence="3" type="ORF">RND81_01G199600</name>
</gene>
<protein>
    <recommendedName>
        <fullName evidence="2">Response regulatory domain-containing protein</fullName>
    </recommendedName>
</protein>
<dbReference type="InterPro" id="IPR011006">
    <property type="entry name" value="CheY-like_superfamily"/>
</dbReference>
<dbReference type="SUPFAM" id="SSF52172">
    <property type="entry name" value="CheY-like"/>
    <property type="match status" value="1"/>
</dbReference>
<dbReference type="PROSITE" id="PS50110">
    <property type="entry name" value="RESPONSE_REGULATORY"/>
    <property type="match status" value="1"/>
</dbReference>
<feature type="domain" description="Response regulatory" evidence="2">
    <location>
        <begin position="1"/>
        <end position="66"/>
    </location>
</feature>
<dbReference type="Proteomes" id="UP001443914">
    <property type="component" value="Unassembled WGS sequence"/>
</dbReference>
<evidence type="ECO:0000313" key="3">
    <source>
        <dbReference type="EMBL" id="KAK9757997.1"/>
    </source>
</evidence>
<evidence type="ECO:0000313" key="4">
    <source>
        <dbReference type="Proteomes" id="UP001443914"/>
    </source>
</evidence>
<comment type="caution">
    <text evidence="3">The sequence shown here is derived from an EMBL/GenBank/DDBJ whole genome shotgun (WGS) entry which is preliminary data.</text>
</comment>
<name>A0AAW1NH66_SAPOF</name>
<feature type="modified residue" description="4-aspartylphosphate" evidence="1">
    <location>
        <position position="4"/>
    </location>
</feature>
<evidence type="ECO:0000259" key="2">
    <source>
        <dbReference type="PROSITE" id="PS50110"/>
    </source>
</evidence>
<dbReference type="EMBL" id="JBDFQZ010000001">
    <property type="protein sequence ID" value="KAK9757997.1"/>
    <property type="molecule type" value="Genomic_DNA"/>
</dbReference>
<accession>A0AAW1NH66</accession>
<organism evidence="3 4">
    <name type="scientific">Saponaria officinalis</name>
    <name type="common">Common soapwort</name>
    <name type="synonym">Lychnis saponaria</name>
    <dbReference type="NCBI Taxonomy" id="3572"/>
    <lineage>
        <taxon>Eukaryota</taxon>
        <taxon>Viridiplantae</taxon>
        <taxon>Streptophyta</taxon>
        <taxon>Embryophyta</taxon>
        <taxon>Tracheophyta</taxon>
        <taxon>Spermatophyta</taxon>
        <taxon>Magnoliopsida</taxon>
        <taxon>eudicotyledons</taxon>
        <taxon>Gunneridae</taxon>
        <taxon>Pentapetalae</taxon>
        <taxon>Caryophyllales</taxon>
        <taxon>Caryophyllaceae</taxon>
        <taxon>Caryophylleae</taxon>
        <taxon>Saponaria</taxon>
    </lineage>
</organism>
<keyword evidence="1" id="KW-0597">Phosphoprotein</keyword>
<dbReference type="GO" id="GO:0000160">
    <property type="term" value="P:phosphorelay signal transduction system"/>
    <property type="evidence" value="ECO:0007669"/>
    <property type="project" value="InterPro"/>
</dbReference>
<keyword evidence="4" id="KW-1185">Reference proteome</keyword>
<sequence length="391" mass="43506">MMTDDNLPDMSSVDFVKYVERTTRLPIVMMCDTRETAVDGYMSGAMMCVLKPVRPEYIDYLRQLPILKKKQIRIESHQSPMLRIPKEEPVHGTTNQVSVDASEFRQVSVSQKNGPVMLESNNVSQNYRKRKMDEMQIGCDWSMGQTSPFISTPDLNSKFLKVAQDFGISNAAPSAVPCYINAPGVTQMFQPLQQYTTLQQNLSSRMVYAATPAIAPNPSFMMGQYMGQATRNNQQMVYKQQQYSPITMFMQDPYCREQLKMIVHGSLLRWAAEHGTFANSVTLIWAMNNFALAQGLAQYPPPVSAFGSMWNAPPHPSAIVFPGASTIQPMSVLAAVARALEKFIYSVLNAVNAPGFMAASRELLGGADLFGLGFLGNAAEIYYAIIKLLEV</sequence>
<dbReference type="Gene3D" id="3.40.50.2300">
    <property type="match status" value="1"/>
</dbReference>
<dbReference type="AlphaFoldDB" id="A0AAW1NH66"/>
<dbReference type="InterPro" id="IPR001789">
    <property type="entry name" value="Sig_transdc_resp-reg_receiver"/>
</dbReference>